<dbReference type="InterPro" id="IPR037126">
    <property type="entry name" value="PdaC/RsiV-like_sf"/>
</dbReference>
<evidence type="ECO:0000313" key="4">
    <source>
        <dbReference type="Proteomes" id="UP000198512"/>
    </source>
</evidence>
<keyword evidence="4" id="KW-1185">Reference proteome</keyword>
<feature type="domain" description="DUF3298" evidence="2">
    <location>
        <begin position="155"/>
        <end position="231"/>
    </location>
</feature>
<reference evidence="3 4" key="1">
    <citation type="submission" date="2016-10" db="EMBL/GenBank/DDBJ databases">
        <authorList>
            <person name="Varghese N."/>
            <person name="Submissions S."/>
        </authorList>
    </citation>
    <scope>NUCLEOTIDE SEQUENCE [LARGE SCALE GENOMIC DNA]</scope>
    <source>
        <strain evidence="3 4">CIP 109853</strain>
    </source>
</reference>
<feature type="chain" id="PRO_5045620738" description="DUF3298 domain-containing protein" evidence="1">
    <location>
        <begin position="24"/>
        <end position="246"/>
    </location>
</feature>
<organism evidence="3 4">
    <name type="scientific">Pseudomonas cuatrocienegasensis</name>
    <dbReference type="NCBI Taxonomy" id="543360"/>
    <lineage>
        <taxon>Bacteria</taxon>
        <taxon>Pseudomonadati</taxon>
        <taxon>Pseudomonadota</taxon>
        <taxon>Gammaproteobacteria</taxon>
        <taxon>Pseudomonadales</taxon>
        <taxon>Pseudomonadaceae</taxon>
        <taxon>Pseudomonas</taxon>
    </lineage>
</organism>
<dbReference type="PROSITE" id="PS51257">
    <property type="entry name" value="PROKAR_LIPOPROTEIN"/>
    <property type="match status" value="1"/>
</dbReference>
<accession>A0ABY1BGX1</accession>
<sequence length="246" mass="27594">MLLRHRLALASLALLLSACQSFAPSQSELPVQRTAWEAHTPGCDGPRCPLVNIDTLSFASEPALTALVEQRLLGMTMNTPDAVLPESLQAYQDDFLQRAEPGWMAYLQAKIREQHDNLVVIELSSYLHTGGAHGMPGRGFINYDRKLGKALSLTDMLRPGQEALFWQRAEQAHQRWLKASGLDQDARFLDTWPFTTTTNIALGRQALYLKYDVYSIAPYAMGHPELVIPYDQLADVLKPQYLPEQD</sequence>
<name>A0ABY1BGX1_9PSED</name>
<comment type="caution">
    <text evidence="3">The sequence shown here is derived from an EMBL/GenBank/DDBJ whole genome shotgun (WGS) entry which is preliminary data.</text>
</comment>
<dbReference type="InterPro" id="IPR021729">
    <property type="entry name" value="DUF3298"/>
</dbReference>
<proteinExistence type="predicted"/>
<evidence type="ECO:0000256" key="1">
    <source>
        <dbReference type="SAM" id="SignalP"/>
    </source>
</evidence>
<dbReference type="Gene3D" id="3.90.640.20">
    <property type="entry name" value="Heat-shock cognate protein, ATPase"/>
    <property type="match status" value="1"/>
</dbReference>
<gene>
    <name evidence="3" type="ORF">SAMN05216600_110150</name>
</gene>
<dbReference type="Gene3D" id="3.30.565.40">
    <property type="entry name" value="Fervidobacterium nodosum Rt17-B1 like"/>
    <property type="match status" value="1"/>
</dbReference>
<dbReference type="Pfam" id="PF11738">
    <property type="entry name" value="DUF3298"/>
    <property type="match status" value="1"/>
</dbReference>
<dbReference type="RefSeq" id="WP_069519679.1">
    <property type="nucleotide sequence ID" value="NZ_FOFP01000010.1"/>
</dbReference>
<dbReference type="Proteomes" id="UP000198512">
    <property type="component" value="Unassembled WGS sequence"/>
</dbReference>
<evidence type="ECO:0000259" key="2">
    <source>
        <dbReference type="Pfam" id="PF11738"/>
    </source>
</evidence>
<protein>
    <recommendedName>
        <fullName evidence="2">DUF3298 domain-containing protein</fullName>
    </recommendedName>
</protein>
<feature type="signal peptide" evidence="1">
    <location>
        <begin position="1"/>
        <end position="23"/>
    </location>
</feature>
<evidence type="ECO:0000313" key="3">
    <source>
        <dbReference type="EMBL" id="SEQ83849.1"/>
    </source>
</evidence>
<dbReference type="EMBL" id="FOFP01000010">
    <property type="protein sequence ID" value="SEQ83849.1"/>
    <property type="molecule type" value="Genomic_DNA"/>
</dbReference>
<keyword evidence="1" id="KW-0732">Signal</keyword>